<dbReference type="EMBL" id="PEZV01000022">
    <property type="protein sequence ID" value="PIT97299.1"/>
    <property type="molecule type" value="Genomic_DNA"/>
</dbReference>
<protein>
    <submittedName>
        <fullName evidence="1">Uncharacterized protein</fullName>
    </submittedName>
</protein>
<evidence type="ECO:0000313" key="1">
    <source>
        <dbReference type="EMBL" id="PIT97299.1"/>
    </source>
</evidence>
<proteinExistence type="predicted"/>
<organism evidence="1 2">
    <name type="scientific">Candidatus Berkelbacteria bacterium CG10_big_fil_rev_8_21_14_0_10_41_12</name>
    <dbReference type="NCBI Taxonomy" id="1974513"/>
    <lineage>
        <taxon>Bacteria</taxon>
        <taxon>Candidatus Berkelbacteria</taxon>
    </lineage>
</organism>
<reference evidence="2" key="1">
    <citation type="submission" date="2017-09" db="EMBL/GenBank/DDBJ databases">
        <title>Depth-based differentiation of microbial function through sediment-hosted aquifers and enrichment of novel symbionts in the deep terrestrial subsurface.</title>
        <authorList>
            <person name="Probst A.J."/>
            <person name="Ladd B."/>
            <person name="Jarett J.K."/>
            <person name="Geller-Mcgrath D.E."/>
            <person name="Sieber C.M.K."/>
            <person name="Emerson J.B."/>
            <person name="Anantharaman K."/>
            <person name="Thomas B.C."/>
            <person name="Malmstrom R."/>
            <person name="Stieglmeier M."/>
            <person name="Klingl A."/>
            <person name="Woyke T."/>
            <person name="Ryan C.M."/>
            <person name="Banfield J.F."/>
        </authorList>
    </citation>
    <scope>NUCLEOTIDE SEQUENCE [LARGE SCALE GENOMIC DNA]</scope>
</reference>
<dbReference type="Proteomes" id="UP000228596">
    <property type="component" value="Unassembled WGS sequence"/>
</dbReference>
<name>A0A2M6WX13_9BACT</name>
<sequence length="212" mass="23744">MEEANENWFAGRELTNQRNVWARFYNAPAALVVKGAQGSVIGYLIRIYLKAGKGKGERAIRDLCAENMDRLPANADAGKLARAARSAINYEVTEKNRRKAVAGCGHKNQIVLSDRAGLKTLRRQAPISPEEGVQMANPSEGFDRRMAEIEDERILRVVNERGFPGVYMGDDTVKQYLNGHAEEILRDTDQLGEFALSLSFDWEDLRNYLVGV</sequence>
<dbReference type="AlphaFoldDB" id="A0A2M6WX13"/>
<comment type="caution">
    <text evidence="1">The sequence shown here is derived from an EMBL/GenBank/DDBJ whole genome shotgun (WGS) entry which is preliminary data.</text>
</comment>
<accession>A0A2M6WX13</accession>
<evidence type="ECO:0000313" key="2">
    <source>
        <dbReference type="Proteomes" id="UP000228596"/>
    </source>
</evidence>
<gene>
    <name evidence="1" type="ORF">COT77_02205</name>
</gene>